<sequence length="363" mass="38928">MKVLHIEGGAHLYGGAQQVLYLLEGLAARGIENHLACRPGCALGVRAESFAVVHGMPMHGDLDVLMIGRLYRLIRRVQPELVHLHSRIGADLMGGLAARLAGVAVLHTRRVDNPEPRWLVALKYRLHDRVIAISEGIARVLRSEGLPEAKLRVVRSAVVAERFAQPCRPGLIGERLGLPEEALVLGVVAQLIARKGHAVLLRALPALLAEQPRLRVVFFGQGPLADVLTQQIDAAGLNGRVHLVGFRDDLAELLPCLALLVHPALMEGLGVSLLQAAAAGVPIVASRVGGIPEAVEDGVTGLLVPPGEAAALAQAMRALLTDPARRERFGQAGAERVRRVFSVNEMVEGNLRVYHELLAEAAR</sequence>
<dbReference type="Pfam" id="PF13439">
    <property type="entry name" value="Glyco_transf_4"/>
    <property type="match status" value="1"/>
</dbReference>
<dbReference type="Proteomes" id="UP001296967">
    <property type="component" value="Unassembled WGS sequence"/>
</dbReference>
<feature type="domain" description="Glycosyl transferase family 1" evidence="1">
    <location>
        <begin position="175"/>
        <end position="335"/>
    </location>
</feature>
<reference evidence="3" key="1">
    <citation type="submission" date="2017-05" db="EMBL/GenBank/DDBJ databases">
        <authorList>
            <person name="Imhoff J.F."/>
            <person name="Rahn T."/>
            <person name="Kuenzel S."/>
            <person name="Neulinger S.C."/>
        </authorList>
    </citation>
    <scope>NUCLEOTIDE SEQUENCE</scope>
    <source>
        <strain evidence="3">DSM 4395</strain>
    </source>
</reference>
<protein>
    <submittedName>
        <fullName evidence="3">Glycosyl transferase</fullName>
    </submittedName>
</protein>
<evidence type="ECO:0000313" key="4">
    <source>
        <dbReference type="Proteomes" id="UP001296967"/>
    </source>
</evidence>
<dbReference type="GO" id="GO:1901135">
    <property type="term" value="P:carbohydrate derivative metabolic process"/>
    <property type="evidence" value="ECO:0007669"/>
    <property type="project" value="UniProtKB-ARBA"/>
</dbReference>
<keyword evidence="3" id="KW-0808">Transferase</keyword>
<proteinExistence type="predicted"/>
<evidence type="ECO:0000313" key="3">
    <source>
        <dbReference type="EMBL" id="MBK5930311.1"/>
    </source>
</evidence>
<organism evidence="3 4">
    <name type="scientific">Halochromatium salexigens</name>
    <name type="common">Chromatium salexigens</name>
    <dbReference type="NCBI Taxonomy" id="49447"/>
    <lineage>
        <taxon>Bacteria</taxon>
        <taxon>Pseudomonadati</taxon>
        <taxon>Pseudomonadota</taxon>
        <taxon>Gammaproteobacteria</taxon>
        <taxon>Chromatiales</taxon>
        <taxon>Chromatiaceae</taxon>
        <taxon>Halochromatium</taxon>
    </lineage>
</organism>
<dbReference type="Gene3D" id="3.40.50.2000">
    <property type="entry name" value="Glycogen Phosphorylase B"/>
    <property type="match status" value="2"/>
</dbReference>
<accession>A0AAJ0UF43</accession>
<feature type="domain" description="Glycosyltransferase subfamily 4-like N-terminal" evidence="2">
    <location>
        <begin position="14"/>
        <end position="161"/>
    </location>
</feature>
<dbReference type="PANTHER" id="PTHR12526:SF636">
    <property type="entry name" value="BLL3647 PROTEIN"/>
    <property type="match status" value="1"/>
</dbReference>
<reference evidence="3" key="2">
    <citation type="journal article" date="2020" name="Microorganisms">
        <title>Osmotic Adaptation and Compatible Solute Biosynthesis of Phototrophic Bacteria as Revealed from Genome Analyses.</title>
        <authorList>
            <person name="Imhoff J.F."/>
            <person name="Rahn T."/>
            <person name="Kunzel S."/>
            <person name="Keller A."/>
            <person name="Neulinger S.C."/>
        </authorList>
    </citation>
    <scope>NUCLEOTIDE SEQUENCE</scope>
    <source>
        <strain evidence="3">DSM 4395</strain>
    </source>
</reference>
<dbReference type="RefSeq" id="WP_201244734.1">
    <property type="nucleotide sequence ID" value="NZ_NHSF01000051.1"/>
</dbReference>
<dbReference type="GO" id="GO:0016757">
    <property type="term" value="F:glycosyltransferase activity"/>
    <property type="evidence" value="ECO:0007669"/>
    <property type="project" value="InterPro"/>
</dbReference>
<evidence type="ECO:0000259" key="1">
    <source>
        <dbReference type="Pfam" id="PF00534"/>
    </source>
</evidence>
<name>A0AAJ0UF43_HALSE</name>
<dbReference type="InterPro" id="IPR001296">
    <property type="entry name" value="Glyco_trans_1"/>
</dbReference>
<evidence type="ECO:0000259" key="2">
    <source>
        <dbReference type="Pfam" id="PF13439"/>
    </source>
</evidence>
<gene>
    <name evidence="3" type="ORF">CCR82_07190</name>
</gene>
<dbReference type="AlphaFoldDB" id="A0AAJ0UF43"/>
<comment type="caution">
    <text evidence="3">The sequence shown here is derived from an EMBL/GenBank/DDBJ whole genome shotgun (WGS) entry which is preliminary data.</text>
</comment>
<dbReference type="SUPFAM" id="SSF53756">
    <property type="entry name" value="UDP-Glycosyltransferase/glycogen phosphorylase"/>
    <property type="match status" value="1"/>
</dbReference>
<dbReference type="EMBL" id="NHSF01000051">
    <property type="protein sequence ID" value="MBK5930311.1"/>
    <property type="molecule type" value="Genomic_DNA"/>
</dbReference>
<dbReference type="InterPro" id="IPR028098">
    <property type="entry name" value="Glyco_trans_4-like_N"/>
</dbReference>
<dbReference type="PANTHER" id="PTHR12526">
    <property type="entry name" value="GLYCOSYLTRANSFERASE"/>
    <property type="match status" value="1"/>
</dbReference>
<dbReference type="Pfam" id="PF00534">
    <property type="entry name" value="Glycos_transf_1"/>
    <property type="match status" value="1"/>
</dbReference>
<keyword evidence="4" id="KW-1185">Reference proteome</keyword>